<dbReference type="PANTHER" id="PTHR11406:SF23">
    <property type="entry name" value="PHOSPHOGLYCERATE KINASE 1, CHLOROPLASTIC-RELATED"/>
    <property type="match status" value="1"/>
</dbReference>
<evidence type="ECO:0000256" key="1">
    <source>
        <dbReference type="ARBA" id="ARBA00000642"/>
    </source>
</evidence>
<comment type="catalytic activity">
    <reaction evidence="1 13 15">
        <text>(2R)-3-phosphoglycerate + ATP = (2R)-3-phospho-glyceroyl phosphate + ADP</text>
        <dbReference type="Rhea" id="RHEA:14801"/>
        <dbReference type="ChEBI" id="CHEBI:30616"/>
        <dbReference type="ChEBI" id="CHEBI:57604"/>
        <dbReference type="ChEBI" id="CHEBI:58272"/>
        <dbReference type="ChEBI" id="CHEBI:456216"/>
        <dbReference type="EC" id="2.7.2.3"/>
    </reaction>
</comment>
<protein>
    <recommendedName>
        <fullName evidence="6 13">Phosphoglycerate kinase</fullName>
        <ecNumber evidence="5 13">2.7.2.3</ecNumber>
    </recommendedName>
</protein>
<keyword evidence="7 13" id="KW-0963">Cytoplasm</keyword>
<evidence type="ECO:0000256" key="10">
    <source>
        <dbReference type="ARBA" id="ARBA00022777"/>
    </source>
</evidence>
<accession>A0A1G1Y5L3</accession>
<name>A0A1G1Y5L3_9BACT</name>
<comment type="subcellular location">
    <subcellularLocation>
        <location evidence="13">Cytoplasm</location>
    </subcellularLocation>
</comment>
<dbReference type="Proteomes" id="UP000178385">
    <property type="component" value="Unassembled WGS sequence"/>
</dbReference>
<evidence type="ECO:0000256" key="7">
    <source>
        <dbReference type="ARBA" id="ARBA00022490"/>
    </source>
</evidence>
<comment type="similarity">
    <text evidence="3 13 15">Belongs to the phosphoglycerate kinase family.</text>
</comment>
<dbReference type="InterPro" id="IPR001576">
    <property type="entry name" value="Phosphoglycerate_kinase"/>
</dbReference>
<comment type="caution">
    <text evidence="13">Lacks conserved residue(s) required for the propagation of feature annotation.</text>
</comment>
<feature type="binding site" evidence="13 14">
    <location>
        <position position="206"/>
    </location>
    <ligand>
        <name>ATP</name>
        <dbReference type="ChEBI" id="CHEBI:30616"/>
    </ligand>
</feature>
<evidence type="ECO:0000256" key="6">
    <source>
        <dbReference type="ARBA" id="ARBA00016471"/>
    </source>
</evidence>
<dbReference type="AlphaFoldDB" id="A0A1G1Y5L3"/>
<evidence type="ECO:0000313" key="16">
    <source>
        <dbReference type="EMBL" id="OGY47598.1"/>
    </source>
</evidence>
<keyword evidence="11 13" id="KW-0067">ATP-binding</keyword>
<comment type="caution">
    <text evidence="16">The sequence shown here is derived from an EMBL/GenBank/DDBJ whole genome shotgun (WGS) entry which is preliminary data.</text>
</comment>
<dbReference type="GO" id="GO:0006094">
    <property type="term" value="P:gluconeogenesis"/>
    <property type="evidence" value="ECO:0007669"/>
    <property type="project" value="TreeGrafter"/>
</dbReference>
<keyword evidence="10 13" id="KW-0418">Kinase</keyword>
<organism evidence="16 17">
    <name type="scientific">Candidatus Buchananbacteria bacterium RIFCSPHIGHO2_01_FULL_47_11b</name>
    <dbReference type="NCBI Taxonomy" id="1797537"/>
    <lineage>
        <taxon>Bacteria</taxon>
        <taxon>Candidatus Buchananiibacteriota</taxon>
    </lineage>
</organism>
<evidence type="ECO:0000256" key="13">
    <source>
        <dbReference type="HAMAP-Rule" id="MF_00145"/>
    </source>
</evidence>
<dbReference type="InterPro" id="IPR036043">
    <property type="entry name" value="Phosphoglycerate_kinase_sf"/>
</dbReference>
<evidence type="ECO:0000256" key="4">
    <source>
        <dbReference type="ARBA" id="ARBA00011245"/>
    </source>
</evidence>
<evidence type="ECO:0000256" key="12">
    <source>
        <dbReference type="ARBA" id="ARBA00023152"/>
    </source>
</evidence>
<evidence type="ECO:0000256" key="9">
    <source>
        <dbReference type="ARBA" id="ARBA00022741"/>
    </source>
</evidence>
<dbReference type="PANTHER" id="PTHR11406">
    <property type="entry name" value="PHOSPHOGLYCERATE KINASE"/>
    <property type="match status" value="1"/>
</dbReference>
<dbReference type="UniPathway" id="UPA00109">
    <property type="reaction ID" value="UER00185"/>
</dbReference>
<sequence>MELKTVRDAGSLRGKHVLLRVAYDVPLQKRGSGYVVSDTRRIVQTLPTIQYLLNAGARVTLLTWLKRPQGKVVEKYRLDPVARSLSKLVKKPVKKIDDCIGPVAAHAVAGLKDGSLLMLENVRFHLAEEVNDKQFARLLVYGQDLIVFDAFAQAHRVHASTVGITKLLPTYAGMLLTEELAALDKIRTKPKQPLVIIIGGAKISDKIATLEHLLPTAEAVLIGGGVANVFLKASGVEVGQSFIEDVFVDSARRQKQNVVRLAKRLLKHWGKKIIIPQDLVAANSINQHAVTELIDLTIGDRIDKRWKFLDIGPRTVATFLSHIKSAKTIFWNGPMGVFEIDLFSFGTKKIASAVARSQAVSVIGGGDTEVVATAYKLENTFTHVSTGGGASLEYLAHGKLPALEHILTTKSKKNIRKK</sequence>
<dbReference type="GO" id="GO:0005829">
    <property type="term" value="C:cytosol"/>
    <property type="evidence" value="ECO:0007669"/>
    <property type="project" value="TreeGrafter"/>
</dbReference>
<comment type="subunit">
    <text evidence="4 13">Monomer.</text>
</comment>
<evidence type="ECO:0000256" key="8">
    <source>
        <dbReference type="ARBA" id="ARBA00022679"/>
    </source>
</evidence>
<dbReference type="SUPFAM" id="SSF53748">
    <property type="entry name" value="Phosphoglycerate kinase"/>
    <property type="match status" value="1"/>
</dbReference>
<keyword evidence="8 13" id="KW-0808">Transferase</keyword>
<dbReference type="PRINTS" id="PR00477">
    <property type="entry name" value="PHGLYCKINASE"/>
</dbReference>
<dbReference type="EMBL" id="MHIG01000012">
    <property type="protein sequence ID" value="OGY47598.1"/>
    <property type="molecule type" value="Genomic_DNA"/>
</dbReference>
<dbReference type="InterPro" id="IPR015824">
    <property type="entry name" value="Phosphoglycerate_kinase_N"/>
</dbReference>
<proteinExistence type="inferred from homology"/>
<feature type="binding site" evidence="13 14">
    <location>
        <begin position="365"/>
        <end position="368"/>
    </location>
    <ligand>
        <name>ATP</name>
        <dbReference type="ChEBI" id="CHEBI:30616"/>
    </ligand>
</feature>
<evidence type="ECO:0000256" key="2">
    <source>
        <dbReference type="ARBA" id="ARBA00004838"/>
    </source>
</evidence>
<dbReference type="Pfam" id="PF00162">
    <property type="entry name" value="PGK"/>
    <property type="match status" value="1"/>
</dbReference>
<evidence type="ECO:0000256" key="3">
    <source>
        <dbReference type="ARBA" id="ARBA00008982"/>
    </source>
</evidence>
<evidence type="ECO:0000256" key="11">
    <source>
        <dbReference type="ARBA" id="ARBA00022840"/>
    </source>
</evidence>
<dbReference type="FunFam" id="3.40.50.1260:FF:000031">
    <property type="entry name" value="Phosphoglycerate kinase 1"/>
    <property type="match status" value="1"/>
</dbReference>
<dbReference type="PIRSF" id="PIRSF000724">
    <property type="entry name" value="Pgk"/>
    <property type="match status" value="1"/>
</dbReference>
<feature type="binding site" evidence="13">
    <location>
        <position position="41"/>
    </location>
    <ligand>
        <name>substrate</name>
    </ligand>
</feature>
<dbReference type="GO" id="GO:0006096">
    <property type="term" value="P:glycolytic process"/>
    <property type="evidence" value="ECO:0007669"/>
    <property type="project" value="UniProtKB-UniRule"/>
</dbReference>
<evidence type="ECO:0000256" key="5">
    <source>
        <dbReference type="ARBA" id="ARBA00013061"/>
    </source>
</evidence>
<keyword evidence="12 13" id="KW-0324">Glycolysis</keyword>
<gene>
    <name evidence="13" type="primary">pgk</name>
    <name evidence="16" type="ORF">A2840_00210</name>
</gene>
<feature type="binding site" evidence="13 14">
    <location>
        <position position="339"/>
    </location>
    <ligand>
        <name>ATP</name>
        <dbReference type="ChEBI" id="CHEBI:30616"/>
    </ligand>
</feature>
<dbReference type="EC" id="2.7.2.3" evidence="5 13"/>
<feature type="binding site" evidence="13">
    <location>
        <position position="123"/>
    </location>
    <ligand>
        <name>substrate</name>
    </ligand>
</feature>
<evidence type="ECO:0000256" key="15">
    <source>
        <dbReference type="RuleBase" id="RU000532"/>
    </source>
</evidence>
<keyword evidence="9 13" id="KW-0547">Nucleotide-binding</keyword>
<dbReference type="GO" id="GO:0005524">
    <property type="term" value="F:ATP binding"/>
    <property type="evidence" value="ECO:0007669"/>
    <property type="project" value="UniProtKB-KW"/>
</dbReference>
<evidence type="ECO:0000313" key="17">
    <source>
        <dbReference type="Proteomes" id="UP000178385"/>
    </source>
</evidence>
<evidence type="ECO:0000256" key="14">
    <source>
        <dbReference type="PIRSR" id="PIRSR000724-2"/>
    </source>
</evidence>
<dbReference type="Gene3D" id="3.40.50.1260">
    <property type="entry name" value="Phosphoglycerate kinase, N-terminal domain"/>
    <property type="match status" value="2"/>
</dbReference>
<dbReference type="GO" id="GO:0004618">
    <property type="term" value="F:phosphoglycerate kinase activity"/>
    <property type="evidence" value="ECO:0007669"/>
    <property type="project" value="UniProtKB-UniRule"/>
</dbReference>
<comment type="pathway">
    <text evidence="2 13">Carbohydrate degradation; glycolysis; pyruvate from D-glyceraldehyde 3-phosphate: step 2/5.</text>
</comment>
<dbReference type="GO" id="GO:0043531">
    <property type="term" value="F:ADP binding"/>
    <property type="evidence" value="ECO:0007669"/>
    <property type="project" value="TreeGrafter"/>
</dbReference>
<feature type="binding site" evidence="13">
    <location>
        <position position="156"/>
    </location>
    <ligand>
        <name>substrate</name>
    </ligand>
</feature>
<reference evidence="16 17" key="1">
    <citation type="journal article" date="2016" name="Nat. Commun.">
        <title>Thousands of microbial genomes shed light on interconnected biogeochemical processes in an aquifer system.</title>
        <authorList>
            <person name="Anantharaman K."/>
            <person name="Brown C.T."/>
            <person name="Hug L.A."/>
            <person name="Sharon I."/>
            <person name="Castelle C.J."/>
            <person name="Probst A.J."/>
            <person name="Thomas B.C."/>
            <person name="Singh A."/>
            <person name="Wilkins M.J."/>
            <person name="Karaoz U."/>
            <person name="Brodie E.L."/>
            <person name="Williams K.H."/>
            <person name="Hubbard S.S."/>
            <person name="Banfield J.F."/>
        </authorList>
    </citation>
    <scope>NUCLEOTIDE SEQUENCE [LARGE SCALE GENOMIC DNA]</scope>
</reference>
<dbReference type="FunFam" id="3.40.50.1260:FF:000006">
    <property type="entry name" value="Phosphoglycerate kinase"/>
    <property type="match status" value="1"/>
</dbReference>
<dbReference type="HAMAP" id="MF_00145">
    <property type="entry name" value="Phosphoglyc_kinase"/>
    <property type="match status" value="1"/>
</dbReference>